<dbReference type="InterPro" id="IPR001173">
    <property type="entry name" value="Glyco_trans_2-like"/>
</dbReference>
<name>A0ABV9M2X3_9ENTE</name>
<proteinExistence type="predicted"/>
<dbReference type="RefSeq" id="WP_379964788.1">
    <property type="nucleotide sequence ID" value="NZ_JBHSGT010000040.1"/>
</dbReference>
<protein>
    <submittedName>
        <fullName evidence="2">Glycosyltransferase family 2 protein</fullName>
    </submittedName>
</protein>
<dbReference type="PANTHER" id="PTHR22916:SF3">
    <property type="entry name" value="UDP-GLCNAC:BETAGAL BETA-1,3-N-ACETYLGLUCOSAMINYLTRANSFERASE-LIKE PROTEIN 1"/>
    <property type="match status" value="1"/>
</dbReference>
<dbReference type="InterPro" id="IPR029044">
    <property type="entry name" value="Nucleotide-diphossugar_trans"/>
</dbReference>
<evidence type="ECO:0000313" key="3">
    <source>
        <dbReference type="Proteomes" id="UP001596026"/>
    </source>
</evidence>
<evidence type="ECO:0000259" key="1">
    <source>
        <dbReference type="Pfam" id="PF00535"/>
    </source>
</evidence>
<comment type="caution">
    <text evidence="2">The sequence shown here is derived from an EMBL/GenBank/DDBJ whole genome shotgun (WGS) entry which is preliminary data.</text>
</comment>
<dbReference type="Proteomes" id="UP001596026">
    <property type="component" value="Unassembled WGS sequence"/>
</dbReference>
<accession>A0ABV9M2X3</accession>
<dbReference type="Pfam" id="PF00535">
    <property type="entry name" value="Glycos_transf_2"/>
    <property type="match status" value="1"/>
</dbReference>
<dbReference type="SUPFAM" id="SSF53448">
    <property type="entry name" value="Nucleotide-diphospho-sugar transferases"/>
    <property type="match status" value="1"/>
</dbReference>
<dbReference type="CDD" id="cd04196">
    <property type="entry name" value="GT_2_like_d"/>
    <property type="match status" value="1"/>
</dbReference>
<keyword evidence="3" id="KW-1185">Reference proteome</keyword>
<dbReference type="PANTHER" id="PTHR22916">
    <property type="entry name" value="GLYCOSYLTRANSFERASE"/>
    <property type="match status" value="1"/>
</dbReference>
<dbReference type="EMBL" id="JBHSGT010000040">
    <property type="protein sequence ID" value="MFC4710146.1"/>
    <property type="molecule type" value="Genomic_DNA"/>
</dbReference>
<dbReference type="Gene3D" id="3.90.550.10">
    <property type="entry name" value="Spore Coat Polysaccharide Biosynthesis Protein SpsA, Chain A"/>
    <property type="match status" value="1"/>
</dbReference>
<sequence length="303" mass="35710">MKKGQVNILLSTYNGEEYLENLLNSLLQQDYKDFIISIRDDGSVDSTYQILEKFSSYSNVRIIYGKNMGPTNSFFELLKESGGSEYYAFCDQDDYWHETKISRAIDKLLERGEKPLLYGSGLTVVDENLNFIRETRNDKFRPSFENALVENVIPGCTLVINSEARNLIIKELPSDLRMHDWWMYQVVSGVGEVVYDYESRILYRQHGKNTVGSDFNLLDKWKRRISQLKKVNNRLKYIMIHADYLYEIHYDDMNVNSQKELLAFINTKKGFSQKIKYIFIGKTYRMNFLDNIIFKTLFLIRKI</sequence>
<reference evidence="3" key="1">
    <citation type="journal article" date="2019" name="Int. J. Syst. Evol. Microbiol.">
        <title>The Global Catalogue of Microorganisms (GCM) 10K type strain sequencing project: providing services to taxonomists for standard genome sequencing and annotation.</title>
        <authorList>
            <consortium name="The Broad Institute Genomics Platform"/>
            <consortium name="The Broad Institute Genome Sequencing Center for Infectious Disease"/>
            <person name="Wu L."/>
            <person name="Ma J."/>
        </authorList>
    </citation>
    <scope>NUCLEOTIDE SEQUENCE [LARGE SCALE GENOMIC DNA]</scope>
    <source>
        <strain evidence="3">CGMCC 1.19061</strain>
    </source>
</reference>
<organism evidence="2 3">
    <name type="scientific">Enterococcus eurekensis</name>
    <dbReference type="NCBI Taxonomy" id="1159753"/>
    <lineage>
        <taxon>Bacteria</taxon>
        <taxon>Bacillati</taxon>
        <taxon>Bacillota</taxon>
        <taxon>Bacilli</taxon>
        <taxon>Lactobacillales</taxon>
        <taxon>Enterococcaceae</taxon>
        <taxon>Enterococcus</taxon>
    </lineage>
</organism>
<feature type="domain" description="Glycosyltransferase 2-like" evidence="1">
    <location>
        <begin position="8"/>
        <end position="112"/>
    </location>
</feature>
<evidence type="ECO:0000313" key="2">
    <source>
        <dbReference type="EMBL" id="MFC4710146.1"/>
    </source>
</evidence>
<gene>
    <name evidence="2" type="ORF">ACFO3L_05835</name>
</gene>